<sequence>MGIGKPGNTEVGIHVLIYSAKSLLINSWTDDFHCLVCIGYSILIDSLSIGDVYLAWFEQLASM</sequence>
<dbReference type="EMBL" id="GGEC01023818">
    <property type="protein sequence ID" value="MBX04302.1"/>
    <property type="molecule type" value="Transcribed_RNA"/>
</dbReference>
<evidence type="ECO:0000313" key="1">
    <source>
        <dbReference type="EMBL" id="MBX04302.1"/>
    </source>
</evidence>
<protein>
    <submittedName>
        <fullName evidence="1">Oxysterol-binding protein-related protein 1C</fullName>
    </submittedName>
</protein>
<accession>A0A2P2KF08</accession>
<proteinExistence type="predicted"/>
<dbReference type="AlphaFoldDB" id="A0A2P2KF08"/>
<organism evidence="1">
    <name type="scientific">Rhizophora mucronata</name>
    <name type="common">Asiatic mangrove</name>
    <dbReference type="NCBI Taxonomy" id="61149"/>
    <lineage>
        <taxon>Eukaryota</taxon>
        <taxon>Viridiplantae</taxon>
        <taxon>Streptophyta</taxon>
        <taxon>Embryophyta</taxon>
        <taxon>Tracheophyta</taxon>
        <taxon>Spermatophyta</taxon>
        <taxon>Magnoliopsida</taxon>
        <taxon>eudicotyledons</taxon>
        <taxon>Gunneridae</taxon>
        <taxon>Pentapetalae</taxon>
        <taxon>rosids</taxon>
        <taxon>fabids</taxon>
        <taxon>Malpighiales</taxon>
        <taxon>Rhizophoraceae</taxon>
        <taxon>Rhizophora</taxon>
    </lineage>
</organism>
<reference evidence="1" key="1">
    <citation type="submission" date="2018-02" db="EMBL/GenBank/DDBJ databases">
        <title>Rhizophora mucronata_Transcriptome.</title>
        <authorList>
            <person name="Meera S.P."/>
            <person name="Sreeshan A."/>
            <person name="Augustine A."/>
        </authorList>
    </citation>
    <scope>NUCLEOTIDE SEQUENCE</scope>
    <source>
        <tissue evidence="1">Leaf</tissue>
    </source>
</reference>
<name>A0A2P2KF08_RHIMU</name>